<dbReference type="GO" id="GO:0007165">
    <property type="term" value="P:signal transduction"/>
    <property type="evidence" value="ECO:0007669"/>
    <property type="project" value="InterPro"/>
</dbReference>
<accession>A0AA85JAQ2</accession>
<dbReference type="SMART" id="SM00324">
    <property type="entry name" value="RhoGAP"/>
    <property type="match status" value="1"/>
</dbReference>
<dbReference type="PANTHER" id="PTHR46075">
    <property type="entry name" value="CHIMERIN FAMILY MEMBER"/>
    <property type="match status" value="1"/>
</dbReference>
<dbReference type="WBParaSite" id="TREG1_142000.1">
    <property type="protein sequence ID" value="TREG1_142000.1"/>
    <property type="gene ID" value="TREG1_142000"/>
</dbReference>
<dbReference type="InterPro" id="IPR008936">
    <property type="entry name" value="Rho_GTPase_activation_prot"/>
</dbReference>
<dbReference type="Pfam" id="PF00620">
    <property type="entry name" value="RhoGAP"/>
    <property type="match status" value="1"/>
</dbReference>
<proteinExistence type="predicted"/>
<name>A0AA85JAQ2_TRIRE</name>
<reference evidence="4" key="2">
    <citation type="submission" date="2023-11" db="UniProtKB">
        <authorList>
            <consortium name="WormBaseParasite"/>
        </authorList>
    </citation>
    <scope>IDENTIFICATION</scope>
</reference>
<dbReference type="GO" id="GO:0005096">
    <property type="term" value="F:GTPase activator activity"/>
    <property type="evidence" value="ECO:0007669"/>
    <property type="project" value="UniProtKB-KW"/>
</dbReference>
<dbReference type="PROSITE" id="PS50238">
    <property type="entry name" value="RHOGAP"/>
    <property type="match status" value="1"/>
</dbReference>
<evidence type="ECO:0000256" key="1">
    <source>
        <dbReference type="ARBA" id="ARBA00022468"/>
    </source>
</evidence>
<dbReference type="PANTHER" id="PTHR46075:SF2">
    <property type="entry name" value="RHO GTPASE ACTIVATING PROTEIN AT 5A, ISOFORM A"/>
    <property type="match status" value="1"/>
</dbReference>
<reference evidence="3" key="1">
    <citation type="submission" date="2022-06" db="EMBL/GenBank/DDBJ databases">
        <authorList>
            <person name="Berger JAMES D."/>
            <person name="Berger JAMES D."/>
        </authorList>
    </citation>
    <scope>NUCLEOTIDE SEQUENCE [LARGE SCALE GENOMIC DNA]</scope>
</reference>
<keyword evidence="3" id="KW-1185">Reference proteome</keyword>
<evidence type="ECO:0000313" key="3">
    <source>
        <dbReference type="Proteomes" id="UP000050795"/>
    </source>
</evidence>
<evidence type="ECO:0000313" key="4">
    <source>
        <dbReference type="WBParaSite" id="TREG1_142000.1"/>
    </source>
</evidence>
<evidence type="ECO:0000259" key="2">
    <source>
        <dbReference type="PROSITE" id="PS50238"/>
    </source>
</evidence>
<dbReference type="InterPro" id="IPR051854">
    <property type="entry name" value="Rho-type_GAP"/>
</dbReference>
<keyword evidence="1" id="KW-0343">GTPase activation</keyword>
<sequence>MKRVFGIDLTNLARAENKAVPTLLIKCIQEIERCGGLFCEGLYRIHGNYDLVEELRIEFDKDPELANISEAHVRDINALTSLIKSFLRQSPVPLITNEAYPDLLYVVRNDRLVEQEKLDLLKKVFSRLPGAHYESLRYFINHIHRIAEKQEINMMTTANLAIVLSPTLLSSSYTDPISCLAGTLFEHALIELLIKHCAYLLPPSGRWYTTPRPNELIDGVMHSSSLLVR</sequence>
<protein>
    <recommendedName>
        <fullName evidence="2">Rho-GAP domain-containing protein</fullName>
    </recommendedName>
</protein>
<dbReference type="SUPFAM" id="SSF48350">
    <property type="entry name" value="GTPase activation domain, GAP"/>
    <property type="match status" value="1"/>
</dbReference>
<dbReference type="AlphaFoldDB" id="A0AA85JAQ2"/>
<feature type="domain" description="Rho-GAP" evidence="2">
    <location>
        <begin position="7"/>
        <end position="201"/>
    </location>
</feature>
<organism evidence="3 4">
    <name type="scientific">Trichobilharzia regenti</name>
    <name type="common">Nasal bird schistosome</name>
    <dbReference type="NCBI Taxonomy" id="157069"/>
    <lineage>
        <taxon>Eukaryota</taxon>
        <taxon>Metazoa</taxon>
        <taxon>Spiralia</taxon>
        <taxon>Lophotrochozoa</taxon>
        <taxon>Platyhelminthes</taxon>
        <taxon>Trematoda</taxon>
        <taxon>Digenea</taxon>
        <taxon>Strigeidida</taxon>
        <taxon>Schistosomatoidea</taxon>
        <taxon>Schistosomatidae</taxon>
        <taxon>Trichobilharzia</taxon>
    </lineage>
</organism>
<dbReference type="Gene3D" id="1.10.555.10">
    <property type="entry name" value="Rho GTPase activation protein"/>
    <property type="match status" value="1"/>
</dbReference>
<dbReference type="Proteomes" id="UP000050795">
    <property type="component" value="Unassembled WGS sequence"/>
</dbReference>
<dbReference type="InterPro" id="IPR000198">
    <property type="entry name" value="RhoGAP_dom"/>
</dbReference>